<evidence type="ECO:0000256" key="9">
    <source>
        <dbReference type="ARBA" id="ARBA00023284"/>
    </source>
</evidence>
<evidence type="ECO:0000256" key="10">
    <source>
        <dbReference type="SAM" id="Phobius"/>
    </source>
</evidence>
<keyword evidence="13" id="KW-1185">Reference proteome</keyword>
<evidence type="ECO:0000259" key="11">
    <source>
        <dbReference type="SMART" id="SM00756"/>
    </source>
</evidence>
<keyword evidence="6" id="KW-0560">Oxidoreductase</keyword>
<evidence type="ECO:0000256" key="1">
    <source>
        <dbReference type="ARBA" id="ARBA00004141"/>
    </source>
</evidence>
<protein>
    <submittedName>
        <fullName evidence="12">Vitamin K epoxide reductase family protein</fullName>
    </submittedName>
</protein>
<accession>I3ZDQ6</accession>
<evidence type="ECO:0000256" key="4">
    <source>
        <dbReference type="ARBA" id="ARBA00022719"/>
    </source>
</evidence>
<evidence type="ECO:0000313" key="13">
    <source>
        <dbReference type="Proteomes" id="UP000006056"/>
    </source>
</evidence>
<reference evidence="12 13" key="1">
    <citation type="submission" date="2012-06" db="EMBL/GenBank/DDBJ databases">
        <title>Complete genome of Terriglobus roseus DSM 18391.</title>
        <authorList>
            <consortium name="US DOE Joint Genome Institute (JGI-PGF)"/>
            <person name="Lucas S."/>
            <person name="Copeland A."/>
            <person name="Lapidus A."/>
            <person name="Glavina del Rio T."/>
            <person name="Dalin E."/>
            <person name="Tice H."/>
            <person name="Bruce D."/>
            <person name="Goodwin L."/>
            <person name="Pitluck S."/>
            <person name="Peters L."/>
            <person name="Mikhailova N."/>
            <person name="Munk A.C.C."/>
            <person name="Kyrpides N."/>
            <person name="Mavromatis K."/>
            <person name="Ivanova N."/>
            <person name="Brettin T."/>
            <person name="Detter J.C."/>
            <person name="Han C."/>
            <person name="Larimer F."/>
            <person name="Land M."/>
            <person name="Hauser L."/>
            <person name="Markowitz V."/>
            <person name="Cheng J.-F."/>
            <person name="Hugenholtz P."/>
            <person name="Woyke T."/>
            <person name="Wu D."/>
            <person name="Brambilla E."/>
            <person name="Klenk H.-P."/>
            <person name="Eisen J.A."/>
        </authorList>
    </citation>
    <scope>NUCLEOTIDE SEQUENCE [LARGE SCALE GENOMIC DNA]</scope>
    <source>
        <strain evidence="13">DSM 18391 / NRRL B-41598 / KBS 63</strain>
    </source>
</reference>
<dbReference type="STRING" id="926566.Terro_1053"/>
<dbReference type="AlphaFoldDB" id="I3ZDQ6"/>
<feature type="transmembrane region" description="Helical" evidence="10">
    <location>
        <begin position="125"/>
        <end position="145"/>
    </location>
</feature>
<evidence type="ECO:0000256" key="7">
    <source>
        <dbReference type="ARBA" id="ARBA00023136"/>
    </source>
</evidence>
<name>I3ZDQ6_TERRK</name>
<dbReference type="Gene3D" id="1.20.1440.130">
    <property type="entry name" value="VKOR domain"/>
    <property type="match status" value="1"/>
</dbReference>
<dbReference type="Proteomes" id="UP000006056">
    <property type="component" value="Chromosome"/>
</dbReference>
<keyword evidence="3 10" id="KW-0812">Transmembrane</keyword>
<keyword evidence="8" id="KW-1015">Disulfide bond</keyword>
<dbReference type="GO" id="GO:0016020">
    <property type="term" value="C:membrane"/>
    <property type="evidence" value="ECO:0007669"/>
    <property type="project" value="UniProtKB-SubCell"/>
</dbReference>
<evidence type="ECO:0000256" key="3">
    <source>
        <dbReference type="ARBA" id="ARBA00022692"/>
    </source>
</evidence>
<dbReference type="GO" id="GO:0016491">
    <property type="term" value="F:oxidoreductase activity"/>
    <property type="evidence" value="ECO:0007669"/>
    <property type="project" value="UniProtKB-KW"/>
</dbReference>
<sequence>MGMRVLRLLIALLSLGGLVVSVLALRVHLQDPGAAPPCAVSEHWDCGAVNHSRFAVFPPRGFDEDLNSKGHLPVAVAGIAGYAAIVLLALFKMDFLAFEVSQIGFFLALILTFLEKYVLEKWCIYCVWSQCILAVLLGLSALNLWMGRRRTAREGLHLRAI</sequence>
<feature type="domain" description="Vitamin K epoxide reductase" evidence="11">
    <location>
        <begin position="3"/>
        <end position="144"/>
    </location>
</feature>
<dbReference type="KEGG" id="trs:Terro_1053"/>
<keyword evidence="4" id="KW-0874">Quinone</keyword>
<dbReference type="SMART" id="SM00756">
    <property type="entry name" value="VKc"/>
    <property type="match status" value="1"/>
</dbReference>
<organism evidence="12 13">
    <name type="scientific">Terriglobus roseus (strain DSM 18391 / NRRL B-41598 / KBS 63)</name>
    <dbReference type="NCBI Taxonomy" id="926566"/>
    <lineage>
        <taxon>Bacteria</taxon>
        <taxon>Pseudomonadati</taxon>
        <taxon>Acidobacteriota</taxon>
        <taxon>Terriglobia</taxon>
        <taxon>Terriglobales</taxon>
        <taxon>Acidobacteriaceae</taxon>
        <taxon>Terriglobus</taxon>
    </lineage>
</organism>
<feature type="transmembrane region" description="Helical" evidence="10">
    <location>
        <begin position="103"/>
        <end position="119"/>
    </location>
</feature>
<feature type="transmembrane region" description="Helical" evidence="10">
    <location>
        <begin position="72"/>
        <end position="91"/>
    </location>
</feature>
<keyword evidence="7 10" id="KW-0472">Membrane</keyword>
<evidence type="ECO:0000313" key="12">
    <source>
        <dbReference type="EMBL" id="AFL87374.1"/>
    </source>
</evidence>
<dbReference type="InterPro" id="IPR038354">
    <property type="entry name" value="VKOR_sf"/>
</dbReference>
<evidence type="ECO:0000256" key="6">
    <source>
        <dbReference type="ARBA" id="ARBA00023002"/>
    </source>
</evidence>
<evidence type="ECO:0000256" key="8">
    <source>
        <dbReference type="ARBA" id="ARBA00023157"/>
    </source>
</evidence>
<gene>
    <name evidence="12" type="ordered locus">Terro_1053</name>
</gene>
<dbReference type="EMBL" id="CP003379">
    <property type="protein sequence ID" value="AFL87374.1"/>
    <property type="molecule type" value="Genomic_DNA"/>
</dbReference>
<proteinExistence type="inferred from homology"/>
<comment type="subcellular location">
    <subcellularLocation>
        <location evidence="1">Membrane</location>
        <topology evidence="1">Multi-pass membrane protein</topology>
    </subcellularLocation>
</comment>
<comment type="similarity">
    <text evidence="2">Belongs to the VKOR family.</text>
</comment>
<dbReference type="eggNOG" id="COG4243">
    <property type="taxonomic scope" value="Bacteria"/>
</dbReference>
<dbReference type="GO" id="GO:0048038">
    <property type="term" value="F:quinone binding"/>
    <property type="evidence" value="ECO:0007669"/>
    <property type="project" value="UniProtKB-KW"/>
</dbReference>
<dbReference type="InterPro" id="IPR012932">
    <property type="entry name" value="VKOR"/>
</dbReference>
<keyword evidence="9" id="KW-0676">Redox-active center</keyword>
<evidence type="ECO:0000256" key="5">
    <source>
        <dbReference type="ARBA" id="ARBA00022989"/>
    </source>
</evidence>
<dbReference type="Pfam" id="PF07884">
    <property type="entry name" value="VKOR"/>
    <property type="match status" value="1"/>
</dbReference>
<evidence type="ECO:0000256" key="2">
    <source>
        <dbReference type="ARBA" id="ARBA00006214"/>
    </source>
</evidence>
<keyword evidence="5 10" id="KW-1133">Transmembrane helix</keyword>
<dbReference type="HOGENOM" id="CLU_1891601_0_0_0"/>